<dbReference type="Proteomes" id="UP000789901">
    <property type="component" value="Unassembled WGS sequence"/>
</dbReference>
<comment type="caution">
    <text evidence="2">The sequence shown here is derived from an EMBL/GenBank/DDBJ whole genome shotgun (WGS) entry which is preliminary data.</text>
</comment>
<dbReference type="EMBL" id="CAJVQB010005520">
    <property type="protein sequence ID" value="CAG8663809.1"/>
    <property type="molecule type" value="Genomic_DNA"/>
</dbReference>
<accession>A0ABN7UTI2</accession>
<evidence type="ECO:0000313" key="2">
    <source>
        <dbReference type="EMBL" id="CAG8663809.1"/>
    </source>
</evidence>
<name>A0ABN7UTI2_GIGMA</name>
<gene>
    <name evidence="2" type="ORF">GMARGA_LOCUS10032</name>
</gene>
<feature type="coiled-coil region" evidence="1">
    <location>
        <begin position="21"/>
        <end position="52"/>
    </location>
</feature>
<evidence type="ECO:0000313" key="3">
    <source>
        <dbReference type="Proteomes" id="UP000789901"/>
    </source>
</evidence>
<evidence type="ECO:0000256" key="1">
    <source>
        <dbReference type="SAM" id="Coils"/>
    </source>
</evidence>
<proteinExistence type="predicted"/>
<keyword evidence="3" id="KW-1185">Reference proteome</keyword>
<sequence>MDLIENQSELDKRLIQINNNQSELDKRLIQINNNLKNASENLKDACSTLRELSISPNYEFADIHKNVVKHSFVYKQIIFPFAKDVVSCVRSFMDTYLYITFQQFKADIEHIAGEAKEYKECVSFTVKLHTEIQVDFKKEEDNIKRIMIQKNKENTMVQNLAVTKCNWIDDLEKLQSIINNFVTALMSVTSFFSEIEYQLRALSSNVKAANVHFIKFQNYAQNIVDYCREYIKIADNSKCDLEVINFEIKSDYLVQWLEIKCINVLDLEKHSKQLEILLPVMNKT</sequence>
<keyword evidence="1" id="KW-0175">Coiled coil</keyword>
<protein>
    <submittedName>
        <fullName evidence="2">452_t:CDS:1</fullName>
    </submittedName>
</protein>
<reference evidence="2 3" key="1">
    <citation type="submission" date="2021-06" db="EMBL/GenBank/DDBJ databases">
        <authorList>
            <person name="Kallberg Y."/>
            <person name="Tangrot J."/>
            <person name="Rosling A."/>
        </authorList>
    </citation>
    <scope>NUCLEOTIDE SEQUENCE [LARGE SCALE GENOMIC DNA]</scope>
    <source>
        <strain evidence="2 3">120-4 pot B 10/14</strain>
    </source>
</reference>
<organism evidence="2 3">
    <name type="scientific">Gigaspora margarita</name>
    <dbReference type="NCBI Taxonomy" id="4874"/>
    <lineage>
        <taxon>Eukaryota</taxon>
        <taxon>Fungi</taxon>
        <taxon>Fungi incertae sedis</taxon>
        <taxon>Mucoromycota</taxon>
        <taxon>Glomeromycotina</taxon>
        <taxon>Glomeromycetes</taxon>
        <taxon>Diversisporales</taxon>
        <taxon>Gigasporaceae</taxon>
        <taxon>Gigaspora</taxon>
    </lineage>
</organism>